<keyword evidence="4" id="KW-1185">Reference proteome</keyword>
<sequence>MNKWVGVTLFVFVMAGLYGCAGRAAERFTLEVDLPAGFKIKTAANYRPATGETCTLPRRRGKRPERKVFSSEYASVASRVSYELPLTETTDGCPLVLRDVEFDIYAKWGARYSDVAGDITSIFIGDGAAAVASPEMGSGVQVLRQQCQWLFRTAGPQHAIIKVLKCNSVTGEEDEHKKSVAVERDQLAKKILRVVIGVINEERPYMGDNWVQFPQGWKRCRGSSLEDQNAFCAANTVDFKSFKMPDGRRCTIYPTCTE</sequence>
<evidence type="ECO:0000313" key="1">
    <source>
        <dbReference type="EMBL" id="KRP59025.1"/>
    </source>
</evidence>
<protein>
    <submittedName>
        <fullName evidence="1">Lipoprotein</fullName>
    </submittedName>
</protein>
<keyword evidence="1" id="KW-0449">Lipoprotein</keyword>
<dbReference type="PROSITE" id="PS51257">
    <property type="entry name" value="PROKAR_LIPOPROTEIN"/>
    <property type="match status" value="1"/>
</dbReference>
<dbReference type="Proteomes" id="UP000052019">
    <property type="component" value="Unassembled WGS sequence"/>
</dbReference>
<dbReference type="RefSeq" id="WP_057008955.1">
    <property type="nucleotide sequence ID" value="NZ_JYLK01000011.1"/>
</dbReference>
<evidence type="ECO:0000313" key="4">
    <source>
        <dbReference type="Proteomes" id="UP000183126"/>
    </source>
</evidence>
<evidence type="ECO:0000313" key="3">
    <source>
        <dbReference type="Proteomes" id="UP000052019"/>
    </source>
</evidence>
<dbReference type="OrthoDB" id="7017115at2"/>
<organism evidence="1 3">
    <name type="scientific">Pseudomonas trivialis</name>
    <dbReference type="NCBI Taxonomy" id="200450"/>
    <lineage>
        <taxon>Bacteria</taxon>
        <taxon>Pseudomonadati</taxon>
        <taxon>Pseudomonadota</taxon>
        <taxon>Gammaproteobacteria</taxon>
        <taxon>Pseudomonadales</taxon>
        <taxon>Pseudomonadaceae</taxon>
        <taxon>Pseudomonas</taxon>
    </lineage>
</organism>
<name>A0A0R2ZLF2_9PSED</name>
<dbReference type="EMBL" id="LT629760">
    <property type="protein sequence ID" value="SDS68279.1"/>
    <property type="molecule type" value="Genomic_DNA"/>
</dbReference>
<dbReference type="EMBL" id="JYLK01000011">
    <property type="protein sequence ID" value="KRP59025.1"/>
    <property type="molecule type" value="Genomic_DNA"/>
</dbReference>
<reference evidence="1 3" key="1">
    <citation type="submission" date="2015-02" db="EMBL/GenBank/DDBJ databases">
        <title>Two Pseudomonas sp. nov. isolated from raw milk.</title>
        <authorList>
            <person name="Wenning M."/>
            <person name="von Neubeck M."/>
            <person name="Huptas C."/>
            <person name="Scherer S."/>
        </authorList>
    </citation>
    <scope>NUCLEOTIDE SEQUENCE [LARGE SCALE GENOMIC DNA]</scope>
    <source>
        <strain evidence="1 3">DSM 14937</strain>
    </source>
</reference>
<accession>A0A0R2ZLF2</accession>
<dbReference type="AlphaFoldDB" id="A0A0R2ZLF2"/>
<gene>
    <name evidence="2" type="ORF">SAMN04490205_3282</name>
    <name evidence="1" type="ORF">TU79_16445</name>
</gene>
<dbReference type="Proteomes" id="UP000183126">
    <property type="component" value="Chromosome I"/>
</dbReference>
<evidence type="ECO:0000313" key="2">
    <source>
        <dbReference type="EMBL" id="SDS68279.1"/>
    </source>
</evidence>
<dbReference type="PATRIC" id="fig|200450.4.peg.201"/>
<proteinExistence type="predicted"/>
<reference evidence="2 4" key="2">
    <citation type="submission" date="2016-10" db="EMBL/GenBank/DDBJ databases">
        <authorList>
            <person name="Varghese N."/>
            <person name="Submissions S."/>
        </authorList>
    </citation>
    <scope>NUCLEOTIDE SEQUENCE [LARGE SCALE GENOMIC DNA]</scope>
    <source>
        <strain evidence="2 4">BS3111</strain>
    </source>
</reference>